<evidence type="ECO:0000259" key="6">
    <source>
        <dbReference type="PROSITE" id="PS51387"/>
    </source>
</evidence>
<evidence type="ECO:0000313" key="8">
    <source>
        <dbReference type="Proteomes" id="UP000460221"/>
    </source>
</evidence>
<evidence type="ECO:0000256" key="4">
    <source>
        <dbReference type="ARBA" id="ARBA00022827"/>
    </source>
</evidence>
<dbReference type="GO" id="GO:0016491">
    <property type="term" value="F:oxidoreductase activity"/>
    <property type="evidence" value="ECO:0007669"/>
    <property type="project" value="UniProtKB-KW"/>
</dbReference>
<comment type="cofactor">
    <cofactor evidence="1">
        <name>FAD</name>
        <dbReference type="ChEBI" id="CHEBI:57692"/>
    </cofactor>
</comment>
<dbReference type="InterPro" id="IPR036318">
    <property type="entry name" value="FAD-bd_PCMH-like_sf"/>
</dbReference>
<dbReference type="PROSITE" id="PS51387">
    <property type="entry name" value="FAD_PCMH"/>
    <property type="match status" value="1"/>
</dbReference>
<evidence type="ECO:0000313" key="7">
    <source>
        <dbReference type="EMBL" id="MTD12635.1"/>
    </source>
</evidence>
<proteinExistence type="inferred from homology"/>
<dbReference type="AlphaFoldDB" id="A0A7K1FEV1"/>
<gene>
    <name evidence="7" type="ORF">GIS00_01580</name>
</gene>
<keyword evidence="3" id="KW-0285">Flavoprotein</keyword>
<dbReference type="InterPro" id="IPR006094">
    <property type="entry name" value="Oxid_FAD_bind_N"/>
</dbReference>
<evidence type="ECO:0000256" key="1">
    <source>
        <dbReference type="ARBA" id="ARBA00001974"/>
    </source>
</evidence>
<feature type="domain" description="FAD-binding PCMH-type" evidence="6">
    <location>
        <begin position="25"/>
        <end position="192"/>
    </location>
</feature>
<keyword evidence="4" id="KW-0274">FAD</keyword>
<dbReference type="Pfam" id="PF01565">
    <property type="entry name" value="FAD_binding_4"/>
    <property type="match status" value="1"/>
</dbReference>
<dbReference type="Gene3D" id="3.30.465.10">
    <property type="match status" value="1"/>
</dbReference>
<evidence type="ECO:0000256" key="5">
    <source>
        <dbReference type="ARBA" id="ARBA00023002"/>
    </source>
</evidence>
<accession>A0A7K1FEV1</accession>
<sequence length="446" mass="46002">MLDGDLLMPGDPDFAAMATPWNLAVPADAAAVAVVDGPADIAAAVRFAGVHALSVAVRLTGHGAVPGSAPTLLIHTGRLDELEVRPDGTARVGAGVRWNEVMAAASPLGLAAPAGSSPHVGVVGFLTGGGIGPFVRTLGLGSDHVLAFDVVTGDGEMRRASTVENPALFWALRGGKGVAGIVVAVELRLPRVSTFFGGAIHLDGSHAARVLHAWRDWTAGLPEQGTSSVALVRLPPMPGVPAELAGRLTVAVRFGWLGDPDEGRRVIAPMLDLAPVLLGGMDVLPYGALELIHADPVDPMPGHEASSVLRELTADDVETVLRSAGPEADCPQVLVEIRHLGGALARTPAHPDAFSHRDARYLVSLIGLGVPPLMQAVADHADGLIAALAPRSCGRLPNFAPSTAPAEVRRTYSPETLRRLATLAATYDPAGVLADAAPIRQACLDT</sequence>
<reference evidence="7 8" key="1">
    <citation type="submission" date="2019-11" db="EMBL/GenBank/DDBJ databases">
        <authorList>
            <person name="Jiang L.-Q."/>
        </authorList>
    </citation>
    <scope>NUCLEOTIDE SEQUENCE [LARGE SCALE GENOMIC DNA]</scope>
    <source>
        <strain evidence="7 8">YIM 132087</strain>
    </source>
</reference>
<dbReference type="SUPFAM" id="SSF56176">
    <property type="entry name" value="FAD-binding/transporter-associated domain-like"/>
    <property type="match status" value="1"/>
</dbReference>
<comment type="similarity">
    <text evidence="2">Belongs to the oxygen-dependent FAD-linked oxidoreductase family.</text>
</comment>
<keyword evidence="8" id="KW-1185">Reference proteome</keyword>
<dbReference type="InterPro" id="IPR050416">
    <property type="entry name" value="FAD-linked_Oxidoreductase"/>
</dbReference>
<comment type="caution">
    <text evidence="7">The sequence shown here is derived from an EMBL/GenBank/DDBJ whole genome shotgun (WGS) entry which is preliminary data.</text>
</comment>
<dbReference type="InterPro" id="IPR016169">
    <property type="entry name" value="FAD-bd_PCMH_sub2"/>
</dbReference>
<dbReference type="PANTHER" id="PTHR42973:SF39">
    <property type="entry name" value="FAD-BINDING PCMH-TYPE DOMAIN-CONTAINING PROTEIN"/>
    <property type="match status" value="1"/>
</dbReference>
<keyword evidence="5" id="KW-0560">Oxidoreductase</keyword>
<dbReference type="PANTHER" id="PTHR42973">
    <property type="entry name" value="BINDING OXIDOREDUCTASE, PUTATIVE (AFU_ORTHOLOGUE AFUA_1G17690)-RELATED"/>
    <property type="match status" value="1"/>
</dbReference>
<evidence type="ECO:0000256" key="3">
    <source>
        <dbReference type="ARBA" id="ARBA00022630"/>
    </source>
</evidence>
<organism evidence="7 8">
    <name type="scientific">Nakamurella alba</name>
    <dbReference type="NCBI Taxonomy" id="2665158"/>
    <lineage>
        <taxon>Bacteria</taxon>
        <taxon>Bacillati</taxon>
        <taxon>Actinomycetota</taxon>
        <taxon>Actinomycetes</taxon>
        <taxon>Nakamurellales</taxon>
        <taxon>Nakamurellaceae</taxon>
        <taxon>Nakamurella</taxon>
    </lineage>
</organism>
<dbReference type="Proteomes" id="UP000460221">
    <property type="component" value="Unassembled WGS sequence"/>
</dbReference>
<evidence type="ECO:0000256" key="2">
    <source>
        <dbReference type="ARBA" id="ARBA00005466"/>
    </source>
</evidence>
<dbReference type="Gene3D" id="3.40.462.20">
    <property type="match status" value="1"/>
</dbReference>
<dbReference type="Gene3D" id="3.30.43.10">
    <property type="entry name" value="Uridine Diphospho-n-acetylenolpyruvylglucosamine Reductase, domain 2"/>
    <property type="match status" value="1"/>
</dbReference>
<protein>
    <submittedName>
        <fullName evidence="7">FAD-binding protein</fullName>
    </submittedName>
</protein>
<name>A0A7K1FEV1_9ACTN</name>
<dbReference type="InterPro" id="IPR016167">
    <property type="entry name" value="FAD-bd_PCMH_sub1"/>
</dbReference>
<dbReference type="InterPro" id="IPR016166">
    <property type="entry name" value="FAD-bd_PCMH"/>
</dbReference>
<dbReference type="EMBL" id="WLYK01000001">
    <property type="protein sequence ID" value="MTD12635.1"/>
    <property type="molecule type" value="Genomic_DNA"/>
</dbReference>
<dbReference type="GO" id="GO:0071949">
    <property type="term" value="F:FAD binding"/>
    <property type="evidence" value="ECO:0007669"/>
    <property type="project" value="InterPro"/>
</dbReference>